<evidence type="ECO:0000313" key="2">
    <source>
        <dbReference type="EMBL" id="KMQ58356.1"/>
    </source>
</evidence>
<name>A0A0J7HXS1_9FLAO</name>
<keyword evidence="1" id="KW-0812">Transmembrane</keyword>
<proteinExistence type="predicted"/>
<gene>
    <name evidence="2" type="ORF">ACM46_22675</name>
</gene>
<keyword evidence="1" id="KW-0472">Membrane</keyword>
<protein>
    <submittedName>
        <fullName evidence="2">Uncharacterized protein</fullName>
    </submittedName>
</protein>
<feature type="transmembrane region" description="Helical" evidence="1">
    <location>
        <begin position="32"/>
        <end position="49"/>
    </location>
</feature>
<evidence type="ECO:0000256" key="1">
    <source>
        <dbReference type="SAM" id="Phobius"/>
    </source>
</evidence>
<sequence>MKRIYKIIAPIFFIVIITGGFTKNMEFPVTKFIISVIFGSSIYSILVLLKKEHLFSYLIGFFILILLITSYIEFIFYIEFLLGLIVLFIWSLFKKYLNNFKLYKR</sequence>
<dbReference type="PATRIC" id="fig|558151.6.peg.4747"/>
<keyword evidence="3" id="KW-1185">Reference proteome</keyword>
<organism evidence="2 3">
    <name type="scientific">Chryseobacterium angstadtii</name>
    <dbReference type="NCBI Taxonomy" id="558151"/>
    <lineage>
        <taxon>Bacteria</taxon>
        <taxon>Pseudomonadati</taxon>
        <taxon>Bacteroidota</taxon>
        <taxon>Flavobacteriia</taxon>
        <taxon>Flavobacteriales</taxon>
        <taxon>Weeksellaceae</taxon>
        <taxon>Chryseobacterium group</taxon>
        <taxon>Chryseobacterium</taxon>
    </lineage>
</organism>
<dbReference type="AlphaFoldDB" id="A0A0J7HXS1"/>
<comment type="caution">
    <text evidence="2">The sequence shown here is derived from an EMBL/GenBank/DDBJ whole genome shotgun (WGS) entry which is preliminary data.</text>
</comment>
<accession>A0A0J7HXS1</accession>
<feature type="transmembrane region" description="Helical" evidence="1">
    <location>
        <begin position="54"/>
        <end position="72"/>
    </location>
</feature>
<dbReference type="Proteomes" id="UP000036261">
    <property type="component" value="Unassembled WGS sequence"/>
</dbReference>
<dbReference type="EMBL" id="LFND01000010">
    <property type="protein sequence ID" value="KMQ58356.1"/>
    <property type="molecule type" value="Genomic_DNA"/>
</dbReference>
<evidence type="ECO:0000313" key="3">
    <source>
        <dbReference type="Proteomes" id="UP000036261"/>
    </source>
</evidence>
<feature type="transmembrane region" description="Helical" evidence="1">
    <location>
        <begin position="78"/>
        <end position="97"/>
    </location>
</feature>
<reference evidence="2 3" key="1">
    <citation type="journal article" date="2013" name="Int. J. Syst. Evol. Microbiol.">
        <title>Chryseobacterium angstadtii sp. nov., isolated from a newt tank.</title>
        <authorList>
            <person name="Kirk K.E."/>
            <person name="Hoffman J.A."/>
            <person name="Smith K.A."/>
            <person name="Strahan B.L."/>
            <person name="Failor K.C."/>
            <person name="Krebs J.E."/>
            <person name="Gale A.N."/>
            <person name="Do T.D."/>
            <person name="Sontag T.C."/>
            <person name="Batties A.M."/>
            <person name="Mistiszyn K."/>
            <person name="Newman J.D."/>
        </authorList>
    </citation>
    <scope>NUCLEOTIDE SEQUENCE [LARGE SCALE GENOMIC DNA]</scope>
    <source>
        <strain evidence="2 3">KM</strain>
    </source>
</reference>
<keyword evidence="1" id="KW-1133">Transmembrane helix</keyword>